<gene>
    <name evidence="2" type="ORF">AMECASPLE_037281</name>
</gene>
<reference evidence="2 3" key="1">
    <citation type="submission" date="2021-06" db="EMBL/GenBank/DDBJ databases">
        <authorList>
            <person name="Palmer J.M."/>
        </authorList>
    </citation>
    <scope>NUCLEOTIDE SEQUENCE [LARGE SCALE GENOMIC DNA]</scope>
    <source>
        <strain evidence="2 3">AS_MEX2019</strain>
        <tissue evidence="2">Muscle</tissue>
    </source>
</reference>
<keyword evidence="3" id="KW-1185">Reference proteome</keyword>
<feature type="region of interest" description="Disordered" evidence="1">
    <location>
        <begin position="91"/>
        <end position="110"/>
    </location>
</feature>
<dbReference type="EMBL" id="JAHRIP010006233">
    <property type="protein sequence ID" value="MEQ2282122.1"/>
    <property type="molecule type" value="Genomic_DNA"/>
</dbReference>
<evidence type="ECO:0000313" key="2">
    <source>
        <dbReference type="EMBL" id="MEQ2282122.1"/>
    </source>
</evidence>
<organism evidence="2 3">
    <name type="scientific">Ameca splendens</name>
    <dbReference type="NCBI Taxonomy" id="208324"/>
    <lineage>
        <taxon>Eukaryota</taxon>
        <taxon>Metazoa</taxon>
        <taxon>Chordata</taxon>
        <taxon>Craniata</taxon>
        <taxon>Vertebrata</taxon>
        <taxon>Euteleostomi</taxon>
        <taxon>Actinopterygii</taxon>
        <taxon>Neopterygii</taxon>
        <taxon>Teleostei</taxon>
        <taxon>Neoteleostei</taxon>
        <taxon>Acanthomorphata</taxon>
        <taxon>Ovalentaria</taxon>
        <taxon>Atherinomorphae</taxon>
        <taxon>Cyprinodontiformes</taxon>
        <taxon>Goodeidae</taxon>
        <taxon>Ameca</taxon>
    </lineage>
</organism>
<proteinExistence type="predicted"/>
<accession>A0ABV0XL13</accession>
<evidence type="ECO:0000256" key="1">
    <source>
        <dbReference type="SAM" id="MobiDB-lite"/>
    </source>
</evidence>
<sequence length="110" mass="12401">MLGTIKTFNTNRSLFLGNWFKHGILLVQQLFSPDVVLMSSSELEEFGIPKPPKEQALIFDAILSGVIKLLKSSRTSVVTSLYLDPADTRKGQICSSTKKKRSNHDERFQM</sequence>
<evidence type="ECO:0000313" key="3">
    <source>
        <dbReference type="Proteomes" id="UP001469553"/>
    </source>
</evidence>
<name>A0ABV0XL13_9TELE</name>
<protein>
    <submittedName>
        <fullName evidence="2">Uncharacterized protein</fullName>
    </submittedName>
</protein>
<comment type="caution">
    <text evidence="2">The sequence shown here is derived from an EMBL/GenBank/DDBJ whole genome shotgun (WGS) entry which is preliminary data.</text>
</comment>
<dbReference type="Proteomes" id="UP001469553">
    <property type="component" value="Unassembled WGS sequence"/>
</dbReference>